<feature type="compositionally biased region" description="Gly residues" evidence="2">
    <location>
        <begin position="617"/>
        <end position="627"/>
    </location>
</feature>
<evidence type="ECO:0000256" key="1">
    <source>
        <dbReference type="SAM" id="Coils"/>
    </source>
</evidence>
<feature type="compositionally biased region" description="Polar residues" evidence="2">
    <location>
        <begin position="458"/>
        <end position="467"/>
    </location>
</feature>
<feature type="coiled-coil region" evidence="1">
    <location>
        <begin position="242"/>
        <end position="283"/>
    </location>
</feature>
<proteinExistence type="predicted"/>
<feature type="compositionally biased region" description="Basic and acidic residues" evidence="2">
    <location>
        <begin position="598"/>
        <end position="609"/>
    </location>
</feature>
<organism evidence="3 4">
    <name type="scientific">Claviceps aff. purpurea</name>
    <dbReference type="NCBI Taxonomy" id="1967640"/>
    <lineage>
        <taxon>Eukaryota</taxon>
        <taxon>Fungi</taxon>
        <taxon>Dikarya</taxon>
        <taxon>Ascomycota</taxon>
        <taxon>Pezizomycotina</taxon>
        <taxon>Sordariomycetes</taxon>
        <taxon>Hypocreomycetidae</taxon>
        <taxon>Hypocreales</taxon>
        <taxon>Clavicipitaceae</taxon>
        <taxon>Claviceps</taxon>
    </lineage>
</organism>
<protein>
    <recommendedName>
        <fullName evidence="5">FAD-dependent oxidoreductase-like enzyme</fullName>
    </recommendedName>
</protein>
<feature type="region of interest" description="Disordered" evidence="2">
    <location>
        <begin position="211"/>
        <end position="230"/>
    </location>
</feature>
<evidence type="ECO:0000313" key="4">
    <source>
        <dbReference type="Proteomes" id="UP000707071"/>
    </source>
</evidence>
<name>A0A9P7QMK4_9HYPO</name>
<gene>
    <name evidence="3" type="ORF">E4U09_001239</name>
</gene>
<feature type="compositionally biased region" description="Basic and acidic residues" evidence="2">
    <location>
        <begin position="211"/>
        <end position="224"/>
    </location>
</feature>
<dbReference type="AlphaFoldDB" id="A0A9P7QMK4"/>
<evidence type="ECO:0000313" key="3">
    <source>
        <dbReference type="EMBL" id="KAG6297774.1"/>
    </source>
</evidence>
<comment type="caution">
    <text evidence="3">The sequence shown here is derived from an EMBL/GenBank/DDBJ whole genome shotgun (WGS) entry which is preliminary data.</text>
</comment>
<feature type="compositionally biased region" description="Acidic residues" evidence="2">
    <location>
        <begin position="511"/>
        <end position="520"/>
    </location>
</feature>
<feature type="compositionally biased region" description="Polar residues" evidence="2">
    <location>
        <begin position="312"/>
        <end position="322"/>
    </location>
</feature>
<feature type="compositionally biased region" description="Basic and acidic residues" evidence="2">
    <location>
        <begin position="339"/>
        <end position="367"/>
    </location>
</feature>
<dbReference type="EMBL" id="SRRH01000143">
    <property type="protein sequence ID" value="KAG6297774.1"/>
    <property type="molecule type" value="Genomic_DNA"/>
</dbReference>
<sequence>MASNAQVDAPRASDTDVMALSPDDPSPLQDAASQVTLPTTEEGPPSPMDTDQSFRTEVNDDRRESTVIPSSLTPPPFGHPHADAHSETVVRTLSHSHSQSQSQSQSHTHTQSQLQLEQTSALCSPPATILKTLRERETGTEYCPPVPHQIMNASADELRFMLQTCIAEQQRLKMETAHFKLQYNLLSLQSEDDVKRSLVEHEMMRREVEALRTAEHSRQARRDLSTAPDSMQSKYLQMKQWYEAAMEENERLHHRLKVAKKVIQQKEDETTHLEEERDMLLTRIRENREHFQMLCGPGGIFHSAMTPKPEKGSSSTAQQSRTSHQKLPPQYHYHTTRSSQRERAAEKDENSTGRDGDLQREHANGGREHGLSALLQAMSQSQTQPLDQNTSAPSTPATPHRSVPNRQPGRHHRNAQSMSSLPTTPVHWSRRGGDATGTGLLPSVDLVPQTEPPRPRHQYTTPVSSRGQRAKSRESTISVDDNEELARQALESVGEYASLALASHAGKAPQEDEGGNDGEVFEGQASQVSEGVQGAEESLRRQHHSARRSLVMGRPEGCRDGSPRPAEQSIRLQAKLWESDVRSGGEVPDKNWGSGRAAAEKAVAEEILREQSQQGQRGQGGQLGGQLGSPAKRVRTGGEQSEETRVGLGIQYK</sequence>
<feature type="region of interest" description="Disordered" evidence="2">
    <location>
        <begin position="503"/>
        <end position="653"/>
    </location>
</feature>
<evidence type="ECO:0008006" key="5">
    <source>
        <dbReference type="Google" id="ProtNLM"/>
    </source>
</evidence>
<feature type="region of interest" description="Disordered" evidence="2">
    <location>
        <begin position="1"/>
        <end position="120"/>
    </location>
</feature>
<feature type="compositionally biased region" description="Basic and acidic residues" evidence="2">
    <location>
        <begin position="577"/>
        <end position="589"/>
    </location>
</feature>
<feature type="compositionally biased region" description="Polar residues" evidence="2">
    <location>
        <begin position="380"/>
        <end position="397"/>
    </location>
</feature>
<evidence type="ECO:0000256" key="2">
    <source>
        <dbReference type="SAM" id="MobiDB-lite"/>
    </source>
</evidence>
<feature type="region of interest" description="Disordered" evidence="2">
    <location>
        <begin position="295"/>
        <end position="367"/>
    </location>
</feature>
<feature type="region of interest" description="Disordered" evidence="2">
    <location>
        <begin position="380"/>
        <end position="478"/>
    </location>
</feature>
<feature type="compositionally biased region" description="Basic and acidic residues" evidence="2">
    <location>
        <begin position="52"/>
        <end position="65"/>
    </location>
</feature>
<feature type="compositionally biased region" description="Low complexity" evidence="2">
    <location>
        <begin position="92"/>
        <end position="116"/>
    </location>
</feature>
<keyword evidence="1" id="KW-0175">Coiled coil</keyword>
<keyword evidence="4" id="KW-1185">Reference proteome</keyword>
<accession>A0A9P7QMK4</accession>
<dbReference type="Proteomes" id="UP000707071">
    <property type="component" value="Unassembled WGS sequence"/>
</dbReference>
<reference evidence="3 4" key="1">
    <citation type="journal article" date="2020" name="bioRxiv">
        <title>Whole genome comparisons of ergot fungi reveals the divergence and evolution of species within the genus Claviceps are the result of varying mechanisms driving genome evolution and host range expansion.</title>
        <authorList>
            <person name="Wyka S.A."/>
            <person name="Mondo S.J."/>
            <person name="Liu M."/>
            <person name="Dettman J."/>
            <person name="Nalam V."/>
            <person name="Broders K.D."/>
        </authorList>
    </citation>
    <scope>NUCLEOTIDE SEQUENCE [LARGE SCALE GENOMIC DNA]</scope>
    <source>
        <strain evidence="3 4">Clav52</strain>
    </source>
</reference>